<evidence type="ECO:0000313" key="3">
    <source>
        <dbReference type="Proteomes" id="UP000663841"/>
    </source>
</evidence>
<proteinExistence type="predicted"/>
<name>A0A8H3BTB9_9AGAM</name>
<dbReference type="AlphaFoldDB" id="A0A8H3BTB9"/>
<keyword evidence="1" id="KW-0732">Signal</keyword>
<comment type="caution">
    <text evidence="2">The sequence shown here is derived from an EMBL/GenBank/DDBJ whole genome shotgun (WGS) entry which is preliminary data.</text>
</comment>
<evidence type="ECO:0000256" key="1">
    <source>
        <dbReference type="SAM" id="SignalP"/>
    </source>
</evidence>
<dbReference type="EMBL" id="CAJMWW010000294">
    <property type="protein sequence ID" value="CAE6463312.1"/>
    <property type="molecule type" value="Genomic_DNA"/>
</dbReference>
<gene>
    <name evidence="2" type="ORF">RDB_LOCUS157680</name>
</gene>
<organism evidence="2 3">
    <name type="scientific">Rhizoctonia solani</name>
    <dbReference type="NCBI Taxonomy" id="456999"/>
    <lineage>
        <taxon>Eukaryota</taxon>
        <taxon>Fungi</taxon>
        <taxon>Dikarya</taxon>
        <taxon>Basidiomycota</taxon>
        <taxon>Agaricomycotina</taxon>
        <taxon>Agaricomycetes</taxon>
        <taxon>Cantharellales</taxon>
        <taxon>Ceratobasidiaceae</taxon>
        <taxon>Rhizoctonia</taxon>
    </lineage>
</organism>
<reference evidence="2" key="1">
    <citation type="submission" date="2021-01" db="EMBL/GenBank/DDBJ databases">
        <authorList>
            <person name="Kaushik A."/>
        </authorList>
    </citation>
    <scope>NUCLEOTIDE SEQUENCE</scope>
    <source>
        <strain evidence="2">AG3-T5</strain>
    </source>
</reference>
<dbReference type="Proteomes" id="UP000663841">
    <property type="component" value="Unassembled WGS sequence"/>
</dbReference>
<sequence length="217" mass="24359">MRLLLRSVIIGAFVSHVVSGLSIPRAESTTCKLQLFQDSTPLQYVSFKLNEFGEYGILTKSTTKALEVTFIHRNNSQRMDMMVTGGYTDTPMLGGISGFFNEGEDLNLGSHHYTYVGLTAQTPSGSTPQTGANSFDTIKDYERKIESVIWLFDSATKQVTPQWINTDKSAPKNYLIYINKQNVIIITADKDKFVAKFREEFEMQGANPIEVTMKCLE</sequence>
<accession>A0A8H3BTB9</accession>
<evidence type="ECO:0000313" key="2">
    <source>
        <dbReference type="EMBL" id="CAE6463312.1"/>
    </source>
</evidence>
<feature type="chain" id="PRO_5034674102" evidence="1">
    <location>
        <begin position="21"/>
        <end position="217"/>
    </location>
</feature>
<protein>
    <submittedName>
        <fullName evidence="2">Uncharacterized protein</fullName>
    </submittedName>
</protein>
<feature type="signal peptide" evidence="1">
    <location>
        <begin position="1"/>
        <end position="20"/>
    </location>
</feature>